<evidence type="ECO:0000313" key="4">
    <source>
        <dbReference type="EMBL" id="JAS32695.1"/>
    </source>
</evidence>
<feature type="compositionally biased region" description="Polar residues" evidence="1">
    <location>
        <begin position="125"/>
        <end position="149"/>
    </location>
</feature>
<dbReference type="PANTHER" id="PTHR13020">
    <property type="entry name" value="TRINUCLEOTIDE REPEAT-CONTAINING GENE 6"/>
    <property type="match status" value="1"/>
</dbReference>
<evidence type="ECO:0000313" key="3">
    <source>
        <dbReference type="EMBL" id="JAS24005.1"/>
    </source>
</evidence>
<evidence type="ECO:0000256" key="1">
    <source>
        <dbReference type="SAM" id="MobiDB-lite"/>
    </source>
</evidence>
<dbReference type="EMBL" id="GEDC01004603">
    <property type="protein sequence ID" value="JAS32695.1"/>
    <property type="molecule type" value="Transcribed_RNA"/>
</dbReference>
<dbReference type="AlphaFoldDB" id="A0A1B6E455"/>
<dbReference type="PANTHER" id="PTHR13020:SF25">
    <property type="entry name" value="PROTEIN GAWKY"/>
    <property type="match status" value="1"/>
</dbReference>
<dbReference type="EMBL" id="GEDC01025657">
    <property type="protein sequence ID" value="JAS11641.1"/>
    <property type="molecule type" value="Transcribed_RNA"/>
</dbReference>
<dbReference type="GO" id="GO:0005654">
    <property type="term" value="C:nucleoplasm"/>
    <property type="evidence" value="ECO:0007669"/>
    <property type="project" value="TreeGrafter"/>
</dbReference>
<feature type="non-terminal residue" evidence="4">
    <location>
        <position position="469"/>
    </location>
</feature>
<evidence type="ECO:0000313" key="2">
    <source>
        <dbReference type="EMBL" id="JAS11641.1"/>
    </source>
</evidence>
<dbReference type="GO" id="GO:0000932">
    <property type="term" value="C:P-body"/>
    <property type="evidence" value="ECO:0007669"/>
    <property type="project" value="TreeGrafter"/>
</dbReference>
<gene>
    <name evidence="3" type="ORF">g.16600</name>
    <name evidence="4" type="ORF">g.16602</name>
    <name evidence="2" type="ORF">g.16604</name>
</gene>
<proteinExistence type="predicted"/>
<dbReference type="InterPro" id="IPR052068">
    <property type="entry name" value="GW182_domain"/>
</dbReference>
<organism evidence="4">
    <name type="scientific">Clastoptera arizonana</name>
    <name type="common">Arizona spittle bug</name>
    <dbReference type="NCBI Taxonomy" id="38151"/>
    <lineage>
        <taxon>Eukaryota</taxon>
        <taxon>Metazoa</taxon>
        <taxon>Ecdysozoa</taxon>
        <taxon>Arthropoda</taxon>
        <taxon>Hexapoda</taxon>
        <taxon>Insecta</taxon>
        <taxon>Pterygota</taxon>
        <taxon>Neoptera</taxon>
        <taxon>Paraneoptera</taxon>
        <taxon>Hemiptera</taxon>
        <taxon>Auchenorrhyncha</taxon>
        <taxon>Cercopoidea</taxon>
        <taxon>Clastopteridae</taxon>
        <taxon>Clastoptera</taxon>
    </lineage>
</organism>
<feature type="compositionally biased region" description="Low complexity" evidence="1">
    <location>
        <begin position="261"/>
        <end position="334"/>
    </location>
</feature>
<feature type="compositionally biased region" description="Low complexity" evidence="1">
    <location>
        <begin position="356"/>
        <end position="387"/>
    </location>
</feature>
<protein>
    <submittedName>
        <fullName evidence="4">Uncharacterized protein</fullName>
    </submittedName>
</protein>
<dbReference type="GO" id="GO:0035195">
    <property type="term" value="P:miRNA-mediated post-transcriptional gene silencing"/>
    <property type="evidence" value="ECO:0007669"/>
    <property type="project" value="TreeGrafter"/>
</dbReference>
<feature type="region of interest" description="Disordered" evidence="1">
    <location>
        <begin position="255"/>
        <end position="469"/>
    </location>
</feature>
<sequence>MYSSSDEINLKPRRNAFVQIVKGEGFEISATLTKQFQPCSTIPTDQVPVSRDTISCSEEDVVLNMTPSCSLEVCKNKTTHTGCVLCALTARTQTKGGGAGPLVCSLPALSLSHTVITSSLHQESLSPSHTTECGAQQSSLVKSTNHHQGSSSFSSNSLFQAQTHLAARYDITFTQANMEERLNSGALLLQDDNNRINHRNKHSDKWSITPTNIPNKPYLTLSTVQGEEFTPKRFNTNNDYFIRWGIPRECRLRGGGESSLAGSTAGWGNSNNNNANSAAWTASSGSNGQQQQPNSSNSTQAQQPSQWANSNNNNPTPSQRSSTNTTSPQSQQNAGNSVMKVPGNQVSNSNGPQTMQQPSPASTSQNQQPQQQQSGSQSQSQQNGSGTWAQAAGKGLPPTNTTPSSGSTNTPTTGTSGTTTKQQLEQLNTMREALFSQDGWGGQHVNQDSGWDIPSSPEPGAKDSNGAPL</sequence>
<feature type="compositionally biased region" description="Polar residues" evidence="1">
    <location>
        <begin position="344"/>
        <end position="355"/>
    </location>
</feature>
<reference evidence="4" key="1">
    <citation type="submission" date="2015-12" db="EMBL/GenBank/DDBJ databases">
        <title>De novo transcriptome assembly of four potential Pierce s Disease insect vectors from Arizona vineyards.</title>
        <authorList>
            <person name="Tassone E.E."/>
        </authorList>
    </citation>
    <scope>NUCLEOTIDE SEQUENCE</scope>
</reference>
<name>A0A1B6E455_9HEMI</name>
<dbReference type="EMBL" id="GEDC01013293">
    <property type="protein sequence ID" value="JAS24005.1"/>
    <property type="molecule type" value="Transcribed_RNA"/>
</dbReference>
<dbReference type="GO" id="GO:0060213">
    <property type="term" value="P:positive regulation of nuclear-transcribed mRNA poly(A) tail shortening"/>
    <property type="evidence" value="ECO:0007669"/>
    <property type="project" value="TreeGrafter"/>
</dbReference>
<accession>A0A1B6E455</accession>
<feature type="region of interest" description="Disordered" evidence="1">
    <location>
        <begin position="125"/>
        <end position="154"/>
    </location>
</feature>
<feature type="compositionally biased region" description="Low complexity" evidence="1">
    <location>
        <begin position="397"/>
        <end position="420"/>
    </location>
</feature>